<evidence type="ECO:0000259" key="2">
    <source>
        <dbReference type="Pfam" id="PF01593"/>
    </source>
</evidence>
<dbReference type="SUPFAM" id="SSF51905">
    <property type="entry name" value="FAD/NAD(P)-binding domain"/>
    <property type="match status" value="1"/>
</dbReference>
<dbReference type="Gene3D" id="3.50.50.60">
    <property type="entry name" value="FAD/NAD(P)-binding domain"/>
    <property type="match status" value="1"/>
</dbReference>
<dbReference type="InterPro" id="IPR002937">
    <property type="entry name" value="Amino_oxidase"/>
</dbReference>
<feature type="chain" id="PRO_5012575182" evidence="1">
    <location>
        <begin position="18"/>
        <end position="490"/>
    </location>
</feature>
<gene>
    <name evidence="3" type="ORF">BCR43DRAFT_555597</name>
</gene>
<sequence>MKAVCFLVGLAAIAASATKTLHTKVAILGGGVSGINAARNLSSAGIDDFMIIEARDILGGRAQDVPFAGINIELGCNWVQGLGSNPINQLRKKYHLKSAHNDGDDVVFYDHTGKINVTKEMNAYGDASDRMDKLATKRIANNQADLSGRAGLDLAGWYPTNYIEKAVEYYNYDWEMAENPEVSSLAYSTLNDYYTYSSFGPDSDGDQFVIDQRGFKHIFLEVANTFLKKNDDRVKYNTTVTEIKYDEDGVTVHTNNDLIIKADYVICTFSLGVLQHKDVKWSPKLPEWKLEGIYGFHMATYTKIFLNFPYQFWDDNQYTVYADEDRRGYFNSWQNLNAPGFFPKNTSTNIFFVTVTQDLAYEVESMSDEEVKDRAMEVLRTMYGDDVPEANAIHVPRWTANPLFRGTYSNWPIGELSQHHVNMAAPLHNRVFFAGEAMSADFYGFLQGAWFSGADTGYTVVQCIKHSCPEYEYYPIITNANVKSNTITKK</sequence>
<dbReference type="OrthoDB" id="5046242at2759"/>
<dbReference type="InterPro" id="IPR050281">
    <property type="entry name" value="Flavin_monoamine_oxidase"/>
</dbReference>
<protein>
    <submittedName>
        <fullName evidence="3">Amine oxidase</fullName>
    </submittedName>
</protein>
<dbReference type="OMA" id="DVGCGWL"/>
<dbReference type="InterPro" id="IPR036188">
    <property type="entry name" value="FAD/NAD-bd_sf"/>
</dbReference>
<dbReference type="Proteomes" id="UP000242180">
    <property type="component" value="Unassembled WGS sequence"/>
</dbReference>
<reference evidence="3 4" key="1">
    <citation type="submission" date="2016-07" db="EMBL/GenBank/DDBJ databases">
        <title>Pervasive Adenine N6-methylation of Active Genes in Fungi.</title>
        <authorList>
            <consortium name="DOE Joint Genome Institute"/>
            <person name="Mondo S.J."/>
            <person name="Dannebaum R.O."/>
            <person name="Kuo R.C."/>
            <person name="Labutti K."/>
            <person name="Haridas S."/>
            <person name="Kuo A."/>
            <person name="Salamov A."/>
            <person name="Ahrendt S.R."/>
            <person name="Lipzen A."/>
            <person name="Sullivan W."/>
            <person name="Andreopoulos W.B."/>
            <person name="Clum A."/>
            <person name="Lindquist E."/>
            <person name="Daum C."/>
            <person name="Ramamoorthy G.K."/>
            <person name="Gryganskyi A."/>
            <person name="Culley D."/>
            <person name="Magnuson J.K."/>
            <person name="James T.Y."/>
            <person name="O'Malley M.A."/>
            <person name="Stajich J.E."/>
            <person name="Spatafora J.W."/>
            <person name="Visel A."/>
            <person name="Grigoriev I.V."/>
        </authorList>
    </citation>
    <scope>NUCLEOTIDE SEQUENCE [LARGE SCALE GENOMIC DNA]</scope>
    <source>
        <strain evidence="3 4">NRRL 2496</strain>
    </source>
</reference>
<evidence type="ECO:0000256" key="1">
    <source>
        <dbReference type="SAM" id="SignalP"/>
    </source>
</evidence>
<dbReference type="EMBL" id="MCGN01000002">
    <property type="protein sequence ID" value="ORY99931.1"/>
    <property type="molecule type" value="Genomic_DNA"/>
</dbReference>
<keyword evidence="1" id="KW-0732">Signal</keyword>
<keyword evidence="4" id="KW-1185">Reference proteome</keyword>
<dbReference type="Gene3D" id="3.90.660.10">
    <property type="match status" value="1"/>
</dbReference>
<evidence type="ECO:0000313" key="3">
    <source>
        <dbReference type="EMBL" id="ORY99931.1"/>
    </source>
</evidence>
<dbReference type="PANTHER" id="PTHR10742:SF313">
    <property type="entry name" value="AMINE OXIDASE"/>
    <property type="match status" value="1"/>
</dbReference>
<proteinExistence type="predicted"/>
<feature type="signal peptide" evidence="1">
    <location>
        <begin position="1"/>
        <end position="17"/>
    </location>
</feature>
<dbReference type="SUPFAM" id="SSF54373">
    <property type="entry name" value="FAD-linked reductases, C-terminal domain"/>
    <property type="match status" value="1"/>
</dbReference>
<dbReference type="PANTHER" id="PTHR10742">
    <property type="entry name" value="FLAVIN MONOAMINE OXIDASE"/>
    <property type="match status" value="1"/>
</dbReference>
<dbReference type="AlphaFoldDB" id="A0A1X2HM80"/>
<evidence type="ECO:0000313" key="4">
    <source>
        <dbReference type="Proteomes" id="UP000242180"/>
    </source>
</evidence>
<feature type="domain" description="Amine oxidase" evidence="2">
    <location>
        <begin position="32"/>
        <end position="454"/>
    </location>
</feature>
<organism evidence="3 4">
    <name type="scientific">Syncephalastrum racemosum</name>
    <name type="common">Filamentous fungus</name>
    <dbReference type="NCBI Taxonomy" id="13706"/>
    <lineage>
        <taxon>Eukaryota</taxon>
        <taxon>Fungi</taxon>
        <taxon>Fungi incertae sedis</taxon>
        <taxon>Mucoromycota</taxon>
        <taxon>Mucoromycotina</taxon>
        <taxon>Mucoromycetes</taxon>
        <taxon>Mucorales</taxon>
        <taxon>Syncephalastraceae</taxon>
        <taxon>Syncephalastrum</taxon>
    </lineage>
</organism>
<dbReference type="GO" id="GO:0016491">
    <property type="term" value="F:oxidoreductase activity"/>
    <property type="evidence" value="ECO:0007669"/>
    <property type="project" value="InterPro"/>
</dbReference>
<dbReference type="Pfam" id="PF01593">
    <property type="entry name" value="Amino_oxidase"/>
    <property type="match status" value="1"/>
</dbReference>
<dbReference type="GO" id="GO:0006598">
    <property type="term" value="P:polyamine catabolic process"/>
    <property type="evidence" value="ECO:0007669"/>
    <property type="project" value="TreeGrafter"/>
</dbReference>
<dbReference type="STRING" id="13706.A0A1X2HM80"/>
<comment type="caution">
    <text evidence="3">The sequence shown here is derived from an EMBL/GenBank/DDBJ whole genome shotgun (WGS) entry which is preliminary data.</text>
</comment>
<dbReference type="InParanoid" id="A0A1X2HM80"/>
<name>A0A1X2HM80_SYNRA</name>
<accession>A0A1X2HM80</accession>